<evidence type="ECO:0000313" key="3">
    <source>
        <dbReference type="EMBL" id="KAK5048485.1"/>
    </source>
</evidence>
<dbReference type="EMBL" id="JAVRRD010000021">
    <property type="protein sequence ID" value="KAK5048485.1"/>
    <property type="molecule type" value="Genomic_DNA"/>
</dbReference>
<sequence length="839" mass="93683">MDDKEIPSMRPLSAATFDDNVGLLSHDESSGLRMTTAISPPAYYRGVHSRGNSSIDIGQNPFDDVIEPPTPQKEHKGFPGPSSATSMLRKLTTKVNPMARAQFRTVKRNQGRQYATLDEGEEDVGTPGVDLSSLEGLGWELTDMSGHEDPKANLQDQQTEYAPSKPQSGKPGFRDFVDKRRSVGEGMRDIGVQLRRDPTKLIRRSSAQRNGHSSGIDRTKTVREFGKNLAQEKNMIVEVEEPVDLSSLEGGQPDNRASTFFDSMTPRSSVVPQETKSYFFPEDPDIPNWKPWSMSAGYILALTALALGLAGFQEYLCQKSIKEARNGGGILAFNRVADISTWDFFAWKYLPTMIAIVFAVLFSIMDFDIRRLEPFYQLSQPGGAKASSSLNLDHLTMFQYFVPFKAFRLKQWAVLFSTTGNIIASMVAPALQNPSIQFDSNPKCDPNGCPTPEDNRYWVRVSSVYSRLLSASYVVIALILVILFIQLRRKSGLLSDPKGIAGIASMATKSHILQDFAAMDEANLGQIHKRLQHRRYVLYKSSVWQGEWSSANEAFQDSERKLTSPHPMMLRTSAAIPFLLFMGFCLAAVPLITLTPARIVPNSAPWLPIVVATALKLFFSTFEADVRLMEPFFILSEGNAPPQNSLTLDYQSSVYGIMPFKALFNKHYLVALVGFSSVLLDILTVTVSSFSVDSQDFMHLKVNKDLSQGDETYISFWVSLILSMTILAFVIFVTTLVYIRRRHPFLPREPSTIAAVLAFIYASNMLTDFIDTETLNNKQMETRLKTLGKTYGLGWFRGRDGKVHCAIDEEPMKSRYVHGKSYAMAQAGPLQPAETFYAV</sequence>
<keyword evidence="2" id="KW-0812">Transmembrane</keyword>
<comment type="caution">
    <text evidence="3">The sequence shown here is derived from an EMBL/GenBank/DDBJ whole genome shotgun (WGS) entry which is preliminary data.</text>
</comment>
<feature type="transmembrane region" description="Helical" evidence="2">
    <location>
        <begin position="349"/>
        <end position="367"/>
    </location>
</feature>
<feature type="transmembrane region" description="Helical" evidence="2">
    <location>
        <begin position="604"/>
        <end position="622"/>
    </location>
</feature>
<dbReference type="Proteomes" id="UP001358417">
    <property type="component" value="Unassembled WGS sequence"/>
</dbReference>
<feature type="transmembrane region" description="Helical" evidence="2">
    <location>
        <begin position="668"/>
        <end position="692"/>
    </location>
</feature>
<evidence type="ECO:0008006" key="5">
    <source>
        <dbReference type="Google" id="ProtNLM"/>
    </source>
</evidence>
<evidence type="ECO:0000313" key="4">
    <source>
        <dbReference type="Proteomes" id="UP001358417"/>
    </source>
</evidence>
<dbReference type="PANTHER" id="PTHR37544:SF3">
    <property type="entry name" value="SPRAY"/>
    <property type="match status" value="1"/>
</dbReference>
<keyword evidence="2" id="KW-1133">Transmembrane helix</keyword>
<name>A0AAV9N6T2_9EURO</name>
<dbReference type="InterPro" id="IPR021840">
    <property type="entry name" value="DUF3433"/>
</dbReference>
<organism evidence="3 4">
    <name type="scientific">Exophiala bonariae</name>
    <dbReference type="NCBI Taxonomy" id="1690606"/>
    <lineage>
        <taxon>Eukaryota</taxon>
        <taxon>Fungi</taxon>
        <taxon>Dikarya</taxon>
        <taxon>Ascomycota</taxon>
        <taxon>Pezizomycotina</taxon>
        <taxon>Eurotiomycetes</taxon>
        <taxon>Chaetothyriomycetidae</taxon>
        <taxon>Chaetothyriales</taxon>
        <taxon>Herpotrichiellaceae</taxon>
        <taxon>Exophiala</taxon>
    </lineage>
</organism>
<keyword evidence="2" id="KW-0472">Membrane</keyword>
<feature type="region of interest" description="Disordered" evidence="1">
    <location>
        <begin position="49"/>
        <end position="85"/>
    </location>
</feature>
<feature type="transmembrane region" description="Helical" evidence="2">
    <location>
        <begin position="568"/>
        <end position="592"/>
    </location>
</feature>
<reference evidence="3 4" key="1">
    <citation type="submission" date="2023-08" db="EMBL/GenBank/DDBJ databases">
        <title>Black Yeasts Isolated from many extreme environments.</title>
        <authorList>
            <person name="Coleine C."/>
            <person name="Stajich J.E."/>
            <person name="Selbmann L."/>
        </authorList>
    </citation>
    <scope>NUCLEOTIDE SEQUENCE [LARGE SCALE GENOMIC DNA]</scope>
    <source>
        <strain evidence="3 4">CCFEE 5792</strain>
    </source>
</reference>
<feature type="region of interest" description="Disordered" evidence="1">
    <location>
        <begin position="143"/>
        <end position="184"/>
    </location>
</feature>
<evidence type="ECO:0000256" key="2">
    <source>
        <dbReference type="SAM" id="Phobius"/>
    </source>
</evidence>
<feature type="transmembrane region" description="Helical" evidence="2">
    <location>
        <begin position="712"/>
        <end position="739"/>
    </location>
</feature>
<gene>
    <name evidence="3" type="ORF">LTR84_005575</name>
</gene>
<feature type="compositionally biased region" description="Polar residues" evidence="1">
    <location>
        <begin position="154"/>
        <end position="167"/>
    </location>
</feature>
<keyword evidence="4" id="KW-1185">Reference proteome</keyword>
<proteinExistence type="predicted"/>
<dbReference type="PANTHER" id="PTHR37544">
    <property type="entry name" value="SPRAY-RELATED"/>
    <property type="match status" value="1"/>
</dbReference>
<feature type="transmembrane region" description="Helical" evidence="2">
    <location>
        <begin position="296"/>
        <end position="316"/>
    </location>
</feature>
<evidence type="ECO:0000256" key="1">
    <source>
        <dbReference type="SAM" id="MobiDB-lite"/>
    </source>
</evidence>
<feature type="compositionally biased region" description="Basic and acidic residues" evidence="1">
    <location>
        <begin position="172"/>
        <end position="184"/>
    </location>
</feature>
<dbReference type="GeneID" id="89973750"/>
<protein>
    <recommendedName>
        <fullName evidence="5">DUF3433 domain containing protein</fullName>
    </recommendedName>
</protein>
<dbReference type="Pfam" id="PF11915">
    <property type="entry name" value="DUF3433"/>
    <property type="match status" value="2"/>
</dbReference>
<feature type="transmembrane region" description="Helical" evidence="2">
    <location>
        <begin position="464"/>
        <end position="485"/>
    </location>
</feature>
<accession>A0AAV9N6T2</accession>
<dbReference type="AlphaFoldDB" id="A0AAV9N6T2"/>
<dbReference type="RefSeq" id="XP_064703844.1">
    <property type="nucleotide sequence ID" value="XM_064849141.1"/>
</dbReference>